<dbReference type="Pfam" id="PF00196">
    <property type="entry name" value="GerE"/>
    <property type="match status" value="1"/>
</dbReference>
<dbReference type="InterPro" id="IPR036388">
    <property type="entry name" value="WH-like_DNA-bd_sf"/>
</dbReference>
<evidence type="ECO:0000259" key="7">
    <source>
        <dbReference type="PROSITE" id="PS50110"/>
    </source>
</evidence>
<dbReference type="GO" id="GO:0000160">
    <property type="term" value="P:phosphorelay signal transduction system"/>
    <property type="evidence" value="ECO:0007669"/>
    <property type="project" value="InterPro"/>
</dbReference>
<dbReference type="AlphaFoldDB" id="A0A7K0ESA2"/>
<dbReference type="SUPFAM" id="SSF46894">
    <property type="entry name" value="C-terminal effector domain of the bipartite response regulators"/>
    <property type="match status" value="1"/>
</dbReference>
<evidence type="ECO:0000256" key="1">
    <source>
        <dbReference type="ARBA" id="ARBA00022553"/>
    </source>
</evidence>
<keyword evidence="1 5" id="KW-0597">Phosphoprotein</keyword>
<dbReference type="Pfam" id="PF00072">
    <property type="entry name" value="Response_reg"/>
    <property type="match status" value="1"/>
</dbReference>
<dbReference type="Gene3D" id="1.10.10.10">
    <property type="entry name" value="Winged helix-like DNA-binding domain superfamily/Winged helix DNA-binding domain"/>
    <property type="match status" value="1"/>
</dbReference>
<dbReference type="PROSITE" id="PS50043">
    <property type="entry name" value="HTH_LUXR_2"/>
    <property type="match status" value="1"/>
</dbReference>
<dbReference type="InterPro" id="IPR058245">
    <property type="entry name" value="NreC/VraR/RcsB-like_REC"/>
</dbReference>
<dbReference type="PANTHER" id="PTHR43214">
    <property type="entry name" value="TWO-COMPONENT RESPONSE REGULATOR"/>
    <property type="match status" value="1"/>
</dbReference>
<accession>A0A7K0ESA2</accession>
<dbReference type="SMART" id="SM00448">
    <property type="entry name" value="REC"/>
    <property type="match status" value="1"/>
</dbReference>
<dbReference type="CDD" id="cd06170">
    <property type="entry name" value="LuxR_C_like"/>
    <property type="match status" value="1"/>
</dbReference>
<dbReference type="EMBL" id="WJXZ01000014">
    <property type="protein sequence ID" value="MRS64401.1"/>
    <property type="molecule type" value="Genomic_DNA"/>
</dbReference>
<sequence length="213" mass="23873">MKTFLAIVGTEPLAAQALVGLIQKFDKYEVRFIAGTSLELIRHLNRGDCPEIVLVDGRMPKIDGYEVAAYLKLRCPAIKVLALMDPEENVVQMARNGILGYLLKNCRSSELLHALDDLNAKGYHYPDFLTDRLVRSLNAIGINKPAVHFPFSDREHAFLKMACSDLTYAQIADQMCVSTRTVDGYREALFQKMNVKSRVGMALEAVRRGLVQL</sequence>
<dbReference type="InterPro" id="IPR001789">
    <property type="entry name" value="Sig_transdc_resp-reg_receiver"/>
</dbReference>
<dbReference type="InterPro" id="IPR000792">
    <property type="entry name" value="Tscrpt_reg_LuxR_C"/>
</dbReference>
<feature type="domain" description="HTH luxR-type" evidence="6">
    <location>
        <begin position="144"/>
        <end position="209"/>
    </location>
</feature>
<comment type="caution">
    <text evidence="8">The sequence shown here is derived from an EMBL/GenBank/DDBJ whole genome shotgun (WGS) entry which is preliminary data.</text>
</comment>
<evidence type="ECO:0000256" key="4">
    <source>
        <dbReference type="ARBA" id="ARBA00023163"/>
    </source>
</evidence>
<keyword evidence="4" id="KW-0804">Transcription</keyword>
<evidence type="ECO:0000259" key="6">
    <source>
        <dbReference type="PROSITE" id="PS50043"/>
    </source>
</evidence>
<evidence type="ECO:0000256" key="3">
    <source>
        <dbReference type="ARBA" id="ARBA00023125"/>
    </source>
</evidence>
<evidence type="ECO:0000256" key="2">
    <source>
        <dbReference type="ARBA" id="ARBA00023015"/>
    </source>
</evidence>
<dbReference type="SMART" id="SM00421">
    <property type="entry name" value="HTH_LUXR"/>
    <property type="match status" value="1"/>
</dbReference>
<organism evidence="8 9">
    <name type="scientific">Larkinella terrae</name>
    <dbReference type="NCBI Taxonomy" id="2025311"/>
    <lineage>
        <taxon>Bacteria</taxon>
        <taxon>Pseudomonadati</taxon>
        <taxon>Bacteroidota</taxon>
        <taxon>Cytophagia</taxon>
        <taxon>Cytophagales</taxon>
        <taxon>Spirosomataceae</taxon>
        <taxon>Larkinella</taxon>
    </lineage>
</organism>
<dbReference type="InterPro" id="IPR039420">
    <property type="entry name" value="WalR-like"/>
</dbReference>
<name>A0A7K0ESA2_9BACT</name>
<dbReference type="Gene3D" id="3.40.50.2300">
    <property type="match status" value="1"/>
</dbReference>
<dbReference type="InterPro" id="IPR016032">
    <property type="entry name" value="Sig_transdc_resp-reg_C-effctor"/>
</dbReference>
<dbReference type="SUPFAM" id="SSF52172">
    <property type="entry name" value="CheY-like"/>
    <property type="match status" value="1"/>
</dbReference>
<evidence type="ECO:0000256" key="5">
    <source>
        <dbReference type="PROSITE-ProRule" id="PRU00169"/>
    </source>
</evidence>
<keyword evidence="2" id="KW-0805">Transcription regulation</keyword>
<dbReference type="CDD" id="cd17535">
    <property type="entry name" value="REC_NarL-like"/>
    <property type="match status" value="1"/>
</dbReference>
<dbReference type="GO" id="GO:0006355">
    <property type="term" value="P:regulation of DNA-templated transcription"/>
    <property type="evidence" value="ECO:0007669"/>
    <property type="project" value="InterPro"/>
</dbReference>
<dbReference type="RefSeq" id="WP_310588377.1">
    <property type="nucleotide sequence ID" value="NZ_WJXZ01000014.1"/>
</dbReference>
<dbReference type="PROSITE" id="PS00622">
    <property type="entry name" value="HTH_LUXR_1"/>
    <property type="match status" value="1"/>
</dbReference>
<dbReference type="PANTHER" id="PTHR43214:SF41">
    <property type="entry name" value="NITRATE_NITRITE RESPONSE REGULATOR PROTEIN NARP"/>
    <property type="match status" value="1"/>
</dbReference>
<feature type="modified residue" description="4-aspartylphosphate" evidence="5">
    <location>
        <position position="56"/>
    </location>
</feature>
<protein>
    <submittedName>
        <fullName evidence="8">Response regulator</fullName>
    </submittedName>
</protein>
<gene>
    <name evidence="8" type="ORF">GJJ30_24090</name>
</gene>
<dbReference type="PROSITE" id="PS50110">
    <property type="entry name" value="RESPONSE_REGULATORY"/>
    <property type="match status" value="1"/>
</dbReference>
<keyword evidence="3" id="KW-0238">DNA-binding</keyword>
<evidence type="ECO:0000313" key="9">
    <source>
        <dbReference type="Proteomes" id="UP000441754"/>
    </source>
</evidence>
<evidence type="ECO:0000313" key="8">
    <source>
        <dbReference type="EMBL" id="MRS64401.1"/>
    </source>
</evidence>
<dbReference type="GO" id="GO:0003677">
    <property type="term" value="F:DNA binding"/>
    <property type="evidence" value="ECO:0007669"/>
    <property type="project" value="UniProtKB-KW"/>
</dbReference>
<reference evidence="8 9" key="1">
    <citation type="journal article" date="2018" name="Antonie Van Leeuwenhoek">
        <title>Larkinella terrae sp. nov., isolated from soil on Jeju Island, South Korea.</title>
        <authorList>
            <person name="Ten L.N."/>
            <person name="Jeon J."/>
            <person name="Park S.J."/>
            <person name="Park S."/>
            <person name="Lee S.Y."/>
            <person name="Kim M.K."/>
            <person name="Jung H.Y."/>
        </authorList>
    </citation>
    <scope>NUCLEOTIDE SEQUENCE [LARGE SCALE GENOMIC DNA]</scope>
    <source>
        <strain evidence="8 9">KCTC 52001</strain>
    </source>
</reference>
<keyword evidence="9" id="KW-1185">Reference proteome</keyword>
<feature type="domain" description="Response regulatory" evidence="7">
    <location>
        <begin position="4"/>
        <end position="119"/>
    </location>
</feature>
<proteinExistence type="predicted"/>
<dbReference type="InterPro" id="IPR011006">
    <property type="entry name" value="CheY-like_superfamily"/>
</dbReference>
<dbReference type="Proteomes" id="UP000441754">
    <property type="component" value="Unassembled WGS sequence"/>
</dbReference>